<gene>
    <name evidence="1" type="ORF">ACFOES_08600</name>
</gene>
<accession>A0ABV7AGG5</accession>
<protein>
    <submittedName>
        <fullName evidence="1">DUF2478 domain-containing protein</fullName>
    </submittedName>
</protein>
<dbReference type="Pfam" id="PF10649">
    <property type="entry name" value="DUF2478"/>
    <property type="match status" value="1"/>
</dbReference>
<evidence type="ECO:0000313" key="1">
    <source>
        <dbReference type="EMBL" id="MFC2968151.1"/>
    </source>
</evidence>
<evidence type="ECO:0000313" key="2">
    <source>
        <dbReference type="Proteomes" id="UP001595443"/>
    </source>
</evidence>
<dbReference type="InterPro" id="IPR018912">
    <property type="entry name" value="DUF2478"/>
</dbReference>
<reference evidence="2" key="1">
    <citation type="journal article" date="2019" name="Int. J. Syst. Evol. Microbiol.">
        <title>The Global Catalogue of Microorganisms (GCM) 10K type strain sequencing project: providing services to taxonomists for standard genome sequencing and annotation.</title>
        <authorList>
            <consortium name="The Broad Institute Genomics Platform"/>
            <consortium name="The Broad Institute Genome Sequencing Center for Infectious Disease"/>
            <person name="Wu L."/>
            <person name="Ma J."/>
        </authorList>
    </citation>
    <scope>NUCLEOTIDE SEQUENCE [LARGE SCALE GENOMIC DNA]</scope>
    <source>
        <strain evidence="2">KCTC 62192</strain>
    </source>
</reference>
<comment type="caution">
    <text evidence="1">The sequence shown here is derived from an EMBL/GenBank/DDBJ whole genome shotgun (WGS) entry which is preliminary data.</text>
</comment>
<name>A0ABV7AGG5_9RHOB</name>
<sequence length="176" mass="18413">MTIAYITSNERGRTDRVLAEIAARLAAENVRLAGAVQRNSRAPGAGKHAMDLELLPMGDRLRISQDLGRKATGCRLDPGALEEAVGKVGAAMGGPVDLVILNKFGKHEAEGRGFRALLAEAAMAEIPVLIGVGGGEGIRDAFESFTGGLATPLPADIDAVLDWCRERLRQGGAAAE</sequence>
<organism evidence="1 2">
    <name type="scientific">Acidimangrovimonas pyrenivorans</name>
    <dbReference type="NCBI Taxonomy" id="2030798"/>
    <lineage>
        <taxon>Bacteria</taxon>
        <taxon>Pseudomonadati</taxon>
        <taxon>Pseudomonadota</taxon>
        <taxon>Alphaproteobacteria</taxon>
        <taxon>Rhodobacterales</taxon>
        <taxon>Paracoccaceae</taxon>
        <taxon>Acidimangrovimonas</taxon>
    </lineage>
</organism>
<dbReference type="Proteomes" id="UP001595443">
    <property type="component" value="Unassembled WGS sequence"/>
</dbReference>
<proteinExistence type="predicted"/>
<dbReference type="EMBL" id="JBHRSK010000004">
    <property type="protein sequence ID" value="MFC2968151.1"/>
    <property type="molecule type" value="Genomic_DNA"/>
</dbReference>
<dbReference type="RefSeq" id="WP_377832825.1">
    <property type="nucleotide sequence ID" value="NZ_JBHRSK010000004.1"/>
</dbReference>
<keyword evidence="2" id="KW-1185">Reference proteome</keyword>